<dbReference type="Pfam" id="PF06719">
    <property type="entry name" value="AraC_N"/>
    <property type="match status" value="1"/>
</dbReference>
<dbReference type="Pfam" id="PF12833">
    <property type="entry name" value="HTH_18"/>
    <property type="match status" value="1"/>
</dbReference>
<dbReference type="AlphaFoldDB" id="A0A2S9E913"/>
<dbReference type="Proteomes" id="UP000238045">
    <property type="component" value="Unassembled WGS sequence"/>
</dbReference>
<dbReference type="PANTHER" id="PTHR43436">
    <property type="entry name" value="ARAC-FAMILY TRANSCRIPTIONAL REGULATOR"/>
    <property type="match status" value="1"/>
</dbReference>
<dbReference type="SMART" id="SM00342">
    <property type="entry name" value="HTH_ARAC"/>
    <property type="match status" value="1"/>
</dbReference>
<dbReference type="Gene3D" id="1.10.10.60">
    <property type="entry name" value="Homeodomain-like"/>
    <property type="match status" value="1"/>
</dbReference>
<protein>
    <submittedName>
        <fullName evidence="4">AraC family transcriptional regulator</fullName>
    </submittedName>
</protein>
<dbReference type="GO" id="GO:0043565">
    <property type="term" value="F:sequence-specific DNA binding"/>
    <property type="evidence" value="ECO:0007669"/>
    <property type="project" value="InterPro"/>
</dbReference>
<reference evidence="4 5" key="1">
    <citation type="submission" date="2017-09" db="EMBL/GenBank/DDBJ databases">
        <title>Genomic, metabolic, and phenotypic characteristics of bacterial isolates from the natural microbiome of the model nematode Caenorhabditis elegans.</title>
        <authorList>
            <person name="Zimmermann J."/>
            <person name="Obeng N."/>
            <person name="Yang W."/>
            <person name="Obeng O."/>
            <person name="Kissoyan K."/>
            <person name="Pees B."/>
            <person name="Dirksen P."/>
            <person name="Hoppner M."/>
            <person name="Franke A."/>
            <person name="Rosenstiel P."/>
            <person name="Leippe M."/>
            <person name="Dierking K."/>
            <person name="Kaleta C."/>
            <person name="Schulenburg H."/>
        </authorList>
    </citation>
    <scope>NUCLEOTIDE SEQUENCE [LARGE SCALE GENOMIC DNA]</scope>
    <source>
        <strain evidence="4 5">MYb117</strain>
    </source>
</reference>
<proteinExistence type="predicted"/>
<gene>
    <name evidence="4" type="ORF">CQZ99_25785</name>
</gene>
<organism evidence="4 5">
    <name type="scientific">Pseudomonas poae</name>
    <dbReference type="NCBI Taxonomy" id="200451"/>
    <lineage>
        <taxon>Bacteria</taxon>
        <taxon>Pseudomonadati</taxon>
        <taxon>Pseudomonadota</taxon>
        <taxon>Gammaproteobacteria</taxon>
        <taxon>Pseudomonadales</taxon>
        <taxon>Pseudomonadaceae</taxon>
        <taxon>Pseudomonas</taxon>
    </lineage>
</organism>
<dbReference type="EMBL" id="PCQL01000043">
    <property type="protein sequence ID" value="PRC11302.1"/>
    <property type="molecule type" value="Genomic_DNA"/>
</dbReference>
<dbReference type="SUPFAM" id="SSF46689">
    <property type="entry name" value="Homeodomain-like"/>
    <property type="match status" value="2"/>
</dbReference>
<feature type="domain" description="HTH araC/xylS-type" evidence="3">
    <location>
        <begin position="185"/>
        <end position="283"/>
    </location>
</feature>
<keyword evidence="5" id="KW-1185">Reference proteome</keyword>
<evidence type="ECO:0000313" key="5">
    <source>
        <dbReference type="Proteomes" id="UP000238045"/>
    </source>
</evidence>
<dbReference type="InterPro" id="IPR009594">
    <property type="entry name" value="Tscrpt_reg_HTH_AraC_N"/>
</dbReference>
<accession>A0A2S9E913</accession>
<evidence type="ECO:0000313" key="4">
    <source>
        <dbReference type="EMBL" id="PRC11302.1"/>
    </source>
</evidence>
<evidence type="ECO:0000259" key="3">
    <source>
        <dbReference type="PROSITE" id="PS01124"/>
    </source>
</evidence>
<name>A0A2S9E913_9PSED</name>
<sequence length="290" mass="32708">MNNDLDELRRRVLRADNTWTDTGLPRVAMVCAEACADQVYPPMLHLVLQGAKTLSIGDQVSTYGPASYFVVPVEVPATGQVHPHAAGLPYLALSLTLEPAVIAAVLADELPKAERPRAQRFTAVQAPEEMIDAWLRMLRLMDRPHEAAVLAPMIEREIVFRALQGPLRETLVEMARPDGRLAQIRRATEWIRQHYTEPFRVEPLAAMTDMSVAAFYRHFKAITAMTPIQYQKRLRLLRARWLLLFDTLDAASIAFTVGYESASQFSREYARLFGLPPVKDAARFKSPALW</sequence>
<keyword evidence="2" id="KW-0804">Transcription</keyword>
<dbReference type="InterPro" id="IPR018060">
    <property type="entry name" value="HTH_AraC"/>
</dbReference>
<dbReference type="GO" id="GO:0003700">
    <property type="term" value="F:DNA-binding transcription factor activity"/>
    <property type="evidence" value="ECO:0007669"/>
    <property type="project" value="InterPro"/>
</dbReference>
<dbReference type="PROSITE" id="PS01124">
    <property type="entry name" value="HTH_ARAC_FAMILY_2"/>
    <property type="match status" value="1"/>
</dbReference>
<evidence type="ECO:0000256" key="2">
    <source>
        <dbReference type="ARBA" id="ARBA00023163"/>
    </source>
</evidence>
<dbReference type="RefSeq" id="WP_105699377.1">
    <property type="nucleotide sequence ID" value="NZ_CP159260.1"/>
</dbReference>
<comment type="caution">
    <text evidence="4">The sequence shown here is derived from an EMBL/GenBank/DDBJ whole genome shotgun (WGS) entry which is preliminary data.</text>
</comment>
<keyword evidence="1" id="KW-0805">Transcription regulation</keyword>
<dbReference type="InterPro" id="IPR009057">
    <property type="entry name" value="Homeodomain-like_sf"/>
</dbReference>
<dbReference type="PANTHER" id="PTHR43436:SF1">
    <property type="entry name" value="TRANSCRIPTIONAL REGULATORY PROTEIN"/>
    <property type="match status" value="1"/>
</dbReference>
<evidence type="ECO:0000256" key="1">
    <source>
        <dbReference type="ARBA" id="ARBA00023015"/>
    </source>
</evidence>